<dbReference type="GO" id="GO:0006396">
    <property type="term" value="P:RNA processing"/>
    <property type="evidence" value="ECO:0007669"/>
    <property type="project" value="InterPro"/>
</dbReference>
<protein>
    <recommendedName>
        <fullName evidence="13">tRNA-splicing ligase RtcB</fullName>
        <ecNumber evidence="13">6.5.1.-</ecNumber>
    </recommendedName>
</protein>
<evidence type="ECO:0000256" key="9">
    <source>
        <dbReference type="ARBA" id="ARBA00049514"/>
    </source>
</evidence>
<proteinExistence type="inferred from homology"/>
<gene>
    <name evidence="13" type="primary">rtcB</name>
    <name evidence="14" type="ORF">HGMM_OP3C019</name>
</gene>
<dbReference type="GO" id="GO:0046872">
    <property type="term" value="F:metal ion binding"/>
    <property type="evidence" value="ECO:0007669"/>
    <property type="project" value="UniProtKB-UniRule"/>
</dbReference>
<dbReference type="SUPFAM" id="SSF103365">
    <property type="entry name" value="Hypothetical protein PH1602"/>
    <property type="match status" value="1"/>
</dbReference>
<comment type="catalytic activity">
    <reaction evidence="9">
        <text>a 3'-end 2',3'-cyclophospho-ribonucleotide-RNA + a 5'-end dephospho-ribonucleoside-RNA + GTP + H2O = a ribonucleotidyl-ribonucleotide-RNA + GMP + diphosphate + H(+)</text>
        <dbReference type="Rhea" id="RHEA:68080"/>
        <dbReference type="Rhea" id="RHEA-COMP:10464"/>
        <dbReference type="Rhea" id="RHEA-COMP:13936"/>
        <dbReference type="Rhea" id="RHEA-COMP:17355"/>
        <dbReference type="ChEBI" id="CHEBI:15377"/>
        <dbReference type="ChEBI" id="CHEBI:15378"/>
        <dbReference type="ChEBI" id="CHEBI:33019"/>
        <dbReference type="ChEBI" id="CHEBI:37565"/>
        <dbReference type="ChEBI" id="CHEBI:58115"/>
        <dbReference type="ChEBI" id="CHEBI:83064"/>
        <dbReference type="ChEBI" id="CHEBI:138284"/>
        <dbReference type="ChEBI" id="CHEBI:173118"/>
        <dbReference type="EC" id="6.5.1.8"/>
    </reaction>
</comment>
<keyword evidence="5" id="KW-0692">RNA repair</keyword>
<evidence type="ECO:0000256" key="13">
    <source>
        <dbReference type="RuleBase" id="RU371113"/>
    </source>
</evidence>
<evidence type="ECO:0000256" key="12">
    <source>
        <dbReference type="PIRSR" id="PIRSR601233-3"/>
    </source>
</evidence>
<feature type="binding site" evidence="11">
    <location>
        <begin position="203"/>
        <end position="207"/>
    </location>
    <ligand>
        <name>GMP</name>
        <dbReference type="ChEBI" id="CHEBI:58115"/>
    </ligand>
</feature>
<keyword evidence="3 12" id="KW-0479">Metal-binding</keyword>
<evidence type="ECO:0000256" key="8">
    <source>
        <dbReference type="ARBA" id="ARBA00047746"/>
    </source>
</evidence>
<dbReference type="EMBL" id="AP011802">
    <property type="protein sequence ID" value="BAL58864.1"/>
    <property type="molecule type" value="Genomic_DNA"/>
</dbReference>
<comment type="catalytic activity">
    <reaction evidence="8">
        <text>a 3'-end 3'-phospho-ribonucleotide-RNA + a 5'-end dephospho-ribonucleoside-RNA + GTP = a ribonucleotidyl-ribonucleotide-RNA + GMP + diphosphate</text>
        <dbReference type="Rhea" id="RHEA:68076"/>
        <dbReference type="Rhea" id="RHEA-COMP:10463"/>
        <dbReference type="Rhea" id="RHEA-COMP:13936"/>
        <dbReference type="Rhea" id="RHEA-COMP:17355"/>
        <dbReference type="ChEBI" id="CHEBI:33019"/>
        <dbReference type="ChEBI" id="CHEBI:37565"/>
        <dbReference type="ChEBI" id="CHEBI:58115"/>
        <dbReference type="ChEBI" id="CHEBI:83062"/>
        <dbReference type="ChEBI" id="CHEBI:138284"/>
        <dbReference type="ChEBI" id="CHEBI:173118"/>
        <dbReference type="EC" id="6.5.1.8"/>
    </reaction>
</comment>
<dbReference type="GO" id="GO:0005525">
    <property type="term" value="F:GTP binding"/>
    <property type="evidence" value="ECO:0007669"/>
    <property type="project" value="UniProtKB-KW"/>
</dbReference>
<dbReference type="Pfam" id="PF01139">
    <property type="entry name" value="RtcB"/>
    <property type="match status" value="1"/>
</dbReference>
<sequence>MAEIELKRISEYIWEIPPTGGMRVPARVFASEKLLEKIREDETLEQARNMAYLPGVHSPVCVLPDAHQGYGFPVGGVAALDAEKGVISPGAIGFDINCGVRVCKTNLRYDDLKGKEQLLVDTLFSEIPTGIGEGSIVGKLSKDELDKVAVQGVQWALRHGYAVEEDLEHCEDNGVRPGADPDAVSTEAKERAQKQLGSLGSGNHFLEVQRVAEIFDEDIARAFGLFQDQVVVMIHCGSRGYGHQICTDYLRLIEREFRDLLSSLPDRQLACAPVHSKLAQDYYAAMNCAINFAWCNRQIIMHKARECFEKVFRASWRELGMHLLYDVAHNIGKRETHRINGREVDVYVHRKGATRAFPAGRPEVPEAFRRVGQPIIIPGSMGTGGYILVGTEIAMQQTFGSTAHGAGRVMSRTKATKQYRADNLIAELRERGIYVRGQSRATIAEEAPGAYKDLDEVVRVSHEVGIGRRVAKLLPVCNIKG</sequence>
<feature type="binding site" evidence="12">
    <location>
        <position position="204"/>
    </location>
    <ligand>
        <name>Mn(2+)</name>
        <dbReference type="ChEBI" id="CHEBI:29035"/>
        <label>1</label>
    </ligand>
</feature>
<comment type="cofactor">
    <cofactor evidence="12 13">
        <name>Mn(2+)</name>
        <dbReference type="ChEBI" id="CHEBI:29035"/>
    </cofactor>
    <text evidence="12 13">Binds 2 manganese ions per subunit.</text>
</comment>
<dbReference type="InterPro" id="IPR036025">
    <property type="entry name" value="RtcB-like_sf"/>
</dbReference>
<dbReference type="Gene3D" id="3.90.1860.10">
    <property type="entry name" value="tRNA-splicing ligase RtcB"/>
    <property type="match status" value="1"/>
</dbReference>
<dbReference type="AlphaFoldDB" id="H5SRS8"/>
<feature type="binding site" evidence="11">
    <location>
        <begin position="329"/>
        <end position="330"/>
    </location>
    <ligand>
        <name>GMP</name>
        <dbReference type="ChEBI" id="CHEBI:58115"/>
    </ligand>
</feature>
<dbReference type="GO" id="GO:0170057">
    <property type="term" value="F:RNA ligase (GTP) activity"/>
    <property type="evidence" value="ECO:0007669"/>
    <property type="project" value="UniProtKB-EC"/>
</dbReference>
<name>H5SRS8_ACEAU</name>
<dbReference type="GO" id="GO:0042245">
    <property type="term" value="P:RNA repair"/>
    <property type="evidence" value="ECO:0007669"/>
    <property type="project" value="UniProtKB-KW"/>
</dbReference>
<feature type="binding site" evidence="12">
    <location>
        <position position="329"/>
    </location>
    <ligand>
        <name>Mn(2+)</name>
        <dbReference type="ChEBI" id="CHEBI:29035"/>
        <label>2</label>
    </ligand>
</feature>
<dbReference type="EC" id="6.5.1.-" evidence="13"/>
<keyword evidence="7 12" id="KW-0464">Manganese</keyword>
<dbReference type="FunFam" id="3.90.1860.10:FF:000001">
    <property type="entry name" value="tRNA-splicing ligase RtcB homolog"/>
    <property type="match status" value="1"/>
</dbReference>
<evidence type="ECO:0000256" key="6">
    <source>
        <dbReference type="ARBA" id="ARBA00023134"/>
    </source>
</evidence>
<keyword evidence="4 11" id="KW-0547">Nucleotide-binding</keyword>
<feature type="binding site" evidence="12">
    <location>
        <position position="95"/>
    </location>
    <ligand>
        <name>Mn(2+)</name>
        <dbReference type="ChEBI" id="CHEBI:29035"/>
        <label>1</label>
    </ligand>
</feature>
<evidence type="ECO:0000256" key="2">
    <source>
        <dbReference type="ARBA" id="ARBA00022598"/>
    </source>
</evidence>
<reference evidence="14" key="2">
    <citation type="journal article" date="2012" name="PLoS ONE">
        <title>A Deeply Branching Thermophilic Bacterium with an Ancient Acetyl-CoA Pathway Dominates a Subsurface Ecosystem.</title>
        <authorList>
            <person name="Takami H."/>
            <person name="Noguchi H."/>
            <person name="Takaki Y."/>
            <person name="Uchiyama I."/>
            <person name="Toyoda A."/>
            <person name="Nishi S."/>
            <person name="Chee G.-J."/>
            <person name="Arai W."/>
            <person name="Nunoura T."/>
            <person name="Itoh T."/>
            <person name="Hattori M."/>
            <person name="Takai K."/>
        </authorList>
    </citation>
    <scope>NUCLEOTIDE SEQUENCE</scope>
</reference>
<keyword evidence="6 11" id="KW-0342">GTP-binding</keyword>
<feature type="binding site" evidence="11">
    <location>
        <begin position="404"/>
        <end position="407"/>
    </location>
    <ligand>
        <name>GMP</name>
        <dbReference type="ChEBI" id="CHEBI:58115"/>
    </ligand>
</feature>
<evidence type="ECO:0000256" key="1">
    <source>
        <dbReference type="ARBA" id="ARBA00008071"/>
    </source>
</evidence>
<evidence type="ECO:0000313" key="14">
    <source>
        <dbReference type="EMBL" id="BAL58864.1"/>
    </source>
</evidence>
<feature type="binding site" evidence="12">
    <location>
        <position position="235"/>
    </location>
    <ligand>
        <name>Mn(2+)</name>
        <dbReference type="ChEBI" id="CHEBI:29035"/>
        <label>2</label>
    </ligand>
</feature>
<evidence type="ECO:0000256" key="4">
    <source>
        <dbReference type="ARBA" id="ARBA00022741"/>
    </source>
</evidence>
<feature type="active site" description="GMP-histidine intermediate" evidence="10">
    <location>
        <position position="404"/>
    </location>
</feature>
<accession>H5SRS8</accession>
<feature type="binding site" evidence="11">
    <location>
        <position position="480"/>
    </location>
    <ligand>
        <name>GMP</name>
        <dbReference type="ChEBI" id="CHEBI:58115"/>
    </ligand>
</feature>
<comment type="similarity">
    <text evidence="1 13">Belongs to the RtcB family.</text>
</comment>
<comment type="subunit">
    <text evidence="13">Monomer.</text>
</comment>
<evidence type="ECO:0000256" key="10">
    <source>
        <dbReference type="PIRSR" id="PIRSR601233-1"/>
    </source>
</evidence>
<evidence type="ECO:0000256" key="7">
    <source>
        <dbReference type="ARBA" id="ARBA00023211"/>
    </source>
</evidence>
<feature type="binding site" evidence="11">
    <location>
        <begin position="378"/>
        <end position="381"/>
    </location>
    <ligand>
        <name>GMP</name>
        <dbReference type="ChEBI" id="CHEBI:58115"/>
    </ligand>
</feature>
<keyword evidence="2 13" id="KW-0436">Ligase</keyword>
<dbReference type="PANTHER" id="PTHR11118">
    <property type="entry name" value="RNA-SPLICING LIGASE RTCB HOMOLOG"/>
    <property type="match status" value="1"/>
</dbReference>
<dbReference type="PANTHER" id="PTHR11118:SF1">
    <property type="entry name" value="RNA-SPLICING LIGASE RTCB HOMOLOG"/>
    <property type="match status" value="1"/>
</dbReference>
<evidence type="ECO:0000256" key="11">
    <source>
        <dbReference type="PIRSR" id="PIRSR601233-2"/>
    </source>
</evidence>
<evidence type="ECO:0000256" key="5">
    <source>
        <dbReference type="ARBA" id="ARBA00022800"/>
    </source>
</evidence>
<evidence type="ECO:0000256" key="3">
    <source>
        <dbReference type="ARBA" id="ARBA00022723"/>
    </source>
</evidence>
<dbReference type="GO" id="GO:0003972">
    <property type="term" value="F:RNA ligase (ATP) activity"/>
    <property type="evidence" value="ECO:0007669"/>
    <property type="project" value="TreeGrafter"/>
</dbReference>
<organism evidence="14">
    <name type="scientific">Acetithermum autotrophicum</name>
    <dbReference type="NCBI Taxonomy" id="1446466"/>
    <lineage>
        <taxon>Bacteria</taxon>
        <taxon>Candidatus Bipolaricaulota</taxon>
        <taxon>Candidatus Acetithermum</taxon>
    </lineage>
</organism>
<dbReference type="InterPro" id="IPR001233">
    <property type="entry name" value="RtcB"/>
</dbReference>
<reference evidence="14" key="1">
    <citation type="journal article" date="2005" name="Environ. Microbiol.">
        <title>Genetic and functional properties of uncultivated thermophilic crenarchaeotes from a subsurface gold mine as revealed by analysis of genome fragments.</title>
        <authorList>
            <person name="Nunoura T."/>
            <person name="Hirayama H."/>
            <person name="Takami H."/>
            <person name="Oida H."/>
            <person name="Nishi S."/>
            <person name="Shimamura S."/>
            <person name="Suzuki Y."/>
            <person name="Inagaki F."/>
            <person name="Takai K."/>
            <person name="Nealson K.H."/>
            <person name="Horikoshi K."/>
        </authorList>
    </citation>
    <scope>NUCLEOTIDE SEQUENCE</scope>
</reference>